<dbReference type="PANTHER" id="PTHR43122:SF2">
    <property type="entry name" value="FERREDOXIN SUBUNIT OF PYRUVATE:FLAVODOXIN OXIDOREDUCTASE"/>
    <property type="match status" value="1"/>
</dbReference>
<keyword evidence="2" id="KW-0408">Iron</keyword>
<dbReference type="Gene3D" id="3.30.70.20">
    <property type="match status" value="1"/>
</dbReference>
<dbReference type="PROSITE" id="PS51379">
    <property type="entry name" value="4FE4S_FER_2"/>
    <property type="match status" value="2"/>
</dbReference>
<dbReference type="GO" id="GO:0046872">
    <property type="term" value="F:metal ion binding"/>
    <property type="evidence" value="ECO:0007669"/>
    <property type="project" value="UniProtKB-KW"/>
</dbReference>
<dbReference type="GO" id="GO:0051536">
    <property type="term" value="F:iron-sulfur cluster binding"/>
    <property type="evidence" value="ECO:0007669"/>
    <property type="project" value="UniProtKB-KW"/>
</dbReference>
<dbReference type="RefSeq" id="WP_304541008.1">
    <property type="nucleotide sequence ID" value="NZ_JARPTC010000003.1"/>
</dbReference>
<dbReference type="SUPFAM" id="SSF54862">
    <property type="entry name" value="4Fe-4S ferredoxins"/>
    <property type="match status" value="1"/>
</dbReference>
<evidence type="ECO:0000313" key="6">
    <source>
        <dbReference type="Proteomes" id="UP001172911"/>
    </source>
</evidence>
<dbReference type="EMBL" id="JARPTC010000003">
    <property type="protein sequence ID" value="MDO7786148.1"/>
    <property type="molecule type" value="Genomic_DNA"/>
</dbReference>
<organism evidence="5 6">
    <name type="scientific">Desulforamulus aquiferis</name>
    <dbReference type="NCBI Taxonomy" id="1397668"/>
    <lineage>
        <taxon>Bacteria</taxon>
        <taxon>Bacillati</taxon>
        <taxon>Bacillota</taxon>
        <taxon>Clostridia</taxon>
        <taxon>Eubacteriales</taxon>
        <taxon>Peptococcaceae</taxon>
        <taxon>Desulforamulus</taxon>
    </lineage>
</organism>
<dbReference type="Proteomes" id="UP001172911">
    <property type="component" value="Unassembled WGS sequence"/>
</dbReference>
<feature type="domain" description="4Fe-4S ferredoxin-type" evidence="4">
    <location>
        <begin position="4"/>
        <end position="33"/>
    </location>
</feature>
<dbReference type="Pfam" id="PF12838">
    <property type="entry name" value="Fer4_7"/>
    <property type="match status" value="1"/>
</dbReference>
<name>A0AAW7ZA45_9FIRM</name>
<dbReference type="InterPro" id="IPR017900">
    <property type="entry name" value="4Fe4S_Fe_S_CS"/>
</dbReference>
<keyword evidence="3" id="KW-0411">Iron-sulfur</keyword>
<sequence length="74" mass="8059">MAKGSVEVDSIRCKGCSICIEICPKKVLGLSKESNPKGYYFVRPEQAEECTGCAMCAQMCPDVAIKVWRQAAAQ</sequence>
<reference evidence="5" key="2">
    <citation type="submission" date="2023-03" db="EMBL/GenBank/DDBJ databases">
        <authorList>
            <person name="Zhang Z."/>
        </authorList>
    </citation>
    <scope>NUCLEOTIDE SEQUENCE</scope>
    <source>
        <strain evidence="5">DSA</strain>
    </source>
</reference>
<evidence type="ECO:0000259" key="4">
    <source>
        <dbReference type="PROSITE" id="PS51379"/>
    </source>
</evidence>
<gene>
    <name evidence="5" type="ORF">P6N53_02795</name>
</gene>
<evidence type="ECO:0000256" key="2">
    <source>
        <dbReference type="ARBA" id="ARBA00023004"/>
    </source>
</evidence>
<dbReference type="PANTHER" id="PTHR43122">
    <property type="entry name" value="FERREDOXIN SUBUNIT OF PYRUVATE:FLAVODOXIN OXIDOREDUCTASE-RELATED"/>
    <property type="match status" value="1"/>
</dbReference>
<dbReference type="AlphaFoldDB" id="A0AAW7ZA45"/>
<comment type="caution">
    <text evidence="5">The sequence shown here is derived from an EMBL/GenBank/DDBJ whole genome shotgun (WGS) entry which is preliminary data.</text>
</comment>
<keyword evidence="1" id="KW-0479">Metal-binding</keyword>
<dbReference type="PROSITE" id="PS00198">
    <property type="entry name" value="4FE4S_FER_1"/>
    <property type="match status" value="1"/>
</dbReference>
<proteinExistence type="predicted"/>
<evidence type="ECO:0000313" key="5">
    <source>
        <dbReference type="EMBL" id="MDO7786148.1"/>
    </source>
</evidence>
<dbReference type="InterPro" id="IPR017896">
    <property type="entry name" value="4Fe4S_Fe-S-bd"/>
</dbReference>
<protein>
    <submittedName>
        <fullName evidence="5">4Fe-4S dicluster domain-containing protein</fullName>
    </submittedName>
</protein>
<accession>A0AAW7ZA45</accession>
<feature type="domain" description="4Fe-4S ferredoxin-type" evidence="4">
    <location>
        <begin position="40"/>
        <end position="70"/>
    </location>
</feature>
<evidence type="ECO:0000256" key="3">
    <source>
        <dbReference type="ARBA" id="ARBA00023014"/>
    </source>
</evidence>
<reference evidence="5" key="1">
    <citation type="journal article" date="2023" name="J. Hazard. Mater.">
        <title>Anaerobic biodegradation of pyrene and benzo[a]pyrene by a new sulfate-reducing Desulforamulus aquiferis strain DSA.</title>
        <authorList>
            <person name="Zhang Z."/>
            <person name="Sun J."/>
            <person name="Gong X."/>
            <person name="Wang C."/>
            <person name="Wang H."/>
        </authorList>
    </citation>
    <scope>NUCLEOTIDE SEQUENCE</scope>
    <source>
        <strain evidence="5">DSA</strain>
    </source>
</reference>
<keyword evidence="6" id="KW-1185">Reference proteome</keyword>
<evidence type="ECO:0000256" key="1">
    <source>
        <dbReference type="ARBA" id="ARBA00022723"/>
    </source>
</evidence>